<dbReference type="EMBL" id="ABXP02000119">
    <property type="protein sequence ID" value="KKC28693.1"/>
    <property type="molecule type" value="Genomic_DNA"/>
</dbReference>
<gene>
    <name evidence="1" type="ORF">CDSM653_02343</name>
</gene>
<name>A0A0F5PJ57_9THEO</name>
<accession>A0A0F5PJ57</accession>
<dbReference type="SUPFAM" id="SSF143011">
    <property type="entry name" value="RelE-like"/>
    <property type="match status" value="1"/>
</dbReference>
<evidence type="ECO:0000313" key="2">
    <source>
        <dbReference type="Proteomes" id="UP000010146"/>
    </source>
</evidence>
<sequence>MKFEYRIIVNKKVLKELEKHDRKTVERVIKAIEKLPFEGDVID</sequence>
<dbReference type="RefSeq" id="WP_269078359.1">
    <property type="nucleotide sequence ID" value="NZ_ABXP02000119.1"/>
</dbReference>
<reference evidence="2" key="3">
    <citation type="submission" date="2015-02" db="EMBL/GenBank/DDBJ databases">
        <title>Genome analysis of three genomes within the thermophilic hydrogenogenic bacterial species Caldanaerobacter subterraneus.</title>
        <authorList>
            <person name="Sant'Anna F.H."/>
            <person name="Lebedinsky A."/>
            <person name="Sokolova T."/>
            <person name="Robb F.T."/>
            <person name="Gonzalez J.M."/>
        </authorList>
    </citation>
    <scope>NUCLEOTIDE SEQUENCE [LARGE SCALE GENOMIC DNA]</scope>
    <source>
        <strain evidence="2">DSM 12653</strain>
    </source>
</reference>
<dbReference type="InterPro" id="IPR035093">
    <property type="entry name" value="RelE/ParE_toxin_dom_sf"/>
</dbReference>
<protein>
    <submittedName>
        <fullName evidence="1">Uncharacterized protein</fullName>
    </submittedName>
</protein>
<dbReference type="Proteomes" id="UP000010146">
    <property type="component" value="Unassembled WGS sequence"/>
</dbReference>
<evidence type="ECO:0000313" key="1">
    <source>
        <dbReference type="EMBL" id="KKC28693.1"/>
    </source>
</evidence>
<reference evidence="1 2" key="1">
    <citation type="submission" date="2008-07" db="EMBL/GenBank/DDBJ databases">
        <authorList>
            <person name="Gonzalez J."/>
            <person name="Sokolova T."/>
            <person name="Ferriera S."/>
            <person name="Johnson J."/>
            <person name="Kravitz S."/>
            <person name="Beeson K."/>
            <person name="Sutton G."/>
            <person name="Rogers Y.-H."/>
            <person name="Friedman R."/>
            <person name="Frazier M."/>
            <person name="Venter J.C."/>
        </authorList>
    </citation>
    <scope>NUCLEOTIDE SEQUENCE [LARGE SCALE GENOMIC DNA]</scope>
    <source>
        <strain evidence="1 2">DSM 12653</strain>
    </source>
</reference>
<dbReference type="AlphaFoldDB" id="A0A0F5PJ57"/>
<reference evidence="1 2" key="2">
    <citation type="journal article" date="2015" name="BMC Genomics">
        <title>Analysis of three genomes within the thermophilic bacterial species Caldanaerobacter subterraneus with a focus on carbon monoxide dehydrogenase evolution and hydrolase diversity.</title>
        <authorList>
            <person name="Sant'Anna F.H."/>
            <person name="Lebedinsky A.V."/>
            <person name="Sokolova T.G."/>
            <person name="Robb F.T."/>
            <person name="Gonzalez J.M."/>
        </authorList>
    </citation>
    <scope>NUCLEOTIDE SEQUENCE [LARGE SCALE GENOMIC DNA]</scope>
    <source>
        <strain evidence="1 2">DSM 12653</strain>
    </source>
</reference>
<comment type="caution">
    <text evidence="1">The sequence shown here is derived from an EMBL/GenBank/DDBJ whole genome shotgun (WGS) entry which is preliminary data.</text>
</comment>
<organism evidence="1 2">
    <name type="scientific">Caldanaerobacter subterraneus subsp. pacificus DSM 12653</name>
    <dbReference type="NCBI Taxonomy" id="391606"/>
    <lineage>
        <taxon>Bacteria</taxon>
        <taxon>Bacillati</taxon>
        <taxon>Bacillota</taxon>
        <taxon>Clostridia</taxon>
        <taxon>Thermoanaerobacterales</taxon>
        <taxon>Thermoanaerobacteraceae</taxon>
        <taxon>Caldanaerobacter</taxon>
    </lineage>
</organism>
<proteinExistence type="predicted"/>